<dbReference type="EMBL" id="UESZ01000001">
    <property type="protein sequence ID" value="SSA34920.1"/>
    <property type="molecule type" value="Genomic_DNA"/>
</dbReference>
<organism evidence="7 8">
    <name type="scientific">Branchiibius hedensis</name>
    <dbReference type="NCBI Taxonomy" id="672460"/>
    <lineage>
        <taxon>Bacteria</taxon>
        <taxon>Bacillati</taxon>
        <taxon>Actinomycetota</taxon>
        <taxon>Actinomycetes</taxon>
        <taxon>Micrococcales</taxon>
        <taxon>Dermacoccaceae</taxon>
        <taxon>Branchiibius</taxon>
    </lineage>
</organism>
<keyword evidence="5 6" id="KW-0472">Membrane</keyword>
<feature type="transmembrane region" description="Helical" evidence="6">
    <location>
        <begin position="385"/>
        <end position="403"/>
    </location>
</feature>
<evidence type="ECO:0000256" key="2">
    <source>
        <dbReference type="ARBA" id="ARBA00022475"/>
    </source>
</evidence>
<dbReference type="RefSeq" id="WP_109685842.1">
    <property type="nucleotide sequence ID" value="NZ_QGDN01000001.1"/>
</dbReference>
<evidence type="ECO:0000256" key="4">
    <source>
        <dbReference type="ARBA" id="ARBA00022989"/>
    </source>
</evidence>
<feature type="transmembrane region" description="Helical" evidence="6">
    <location>
        <begin position="58"/>
        <end position="77"/>
    </location>
</feature>
<protein>
    <submittedName>
        <fullName evidence="7">Nucleoside ABC transporter membrane protein</fullName>
    </submittedName>
</protein>
<dbReference type="GO" id="GO:0005886">
    <property type="term" value="C:plasma membrane"/>
    <property type="evidence" value="ECO:0007669"/>
    <property type="project" value="UniProtKB-SubCell"/>
</dbReference>
<keyword evidence="4 6" id="KW-1133">Transmembrane helix</keyword>
<dbReference type="CDD" id="cd06580">
    <property type="entry name" value="TM_PBP1_transp_TpRbsC_like"/>
    <property type="match status" value="1"/>
</dbReference>
<evidence type="ECO:0000313" key="7">
    <source>
        <dbReference type="EMBL" id="SSA34920.1"/>
    </source>
</evidence>
<keyword evidence="2" id="KW-1003">Cell membrane</keyword>
<keyword evidence="8" id="KW-1185">Reference proteome</keyword>
<dbReference type="Proteomes" id="UP000250028">
    <property type="component" value="Unassembled WGS sequence"/>
</dbReference>
<dbReference type="InterPro" id="IPR001851">
    <property type="entry name" value="ABC_transp_permease"/>
</dbReference>
<feature type="transmembrane region" description="Helical" evidence="6">
    <location>
        <begin position="262"/>
        <end position="284"/>
    </location>
</feature>
<dbReference type="Pfam" id="PF02653">
    <property type="entry name" value="BPD_transp_2"/>
    <property type="match status" value="1"/>
</dbReference>
<evidence type="ECO:0000256" key="1">
    <source>
        <dbReference type="ARBA" id="ARBA00004651"/>
    </source>
</evidence>
<feature type="transmembrane region" description="Helical" evidence="6">
    <location>
        <begin position="83"/>
        <end position="104"/>
    </location>
</feature>
<proteinExistence type="predicted"/>
<feature type="transmembrane region" description="Helical" evidence="6">
    <location>
        <begin position="360"/>
        <end position="379"/>
    </location>
</feature>
<dbReference type="PANTHER" id="PTHR43370">
    <property type="entry name" value="SUGAR ABC TRANSPORTER INTEGRAL MEMBRANE PROTEIN-RELATED"/>
    <property type="match status" value="1"/>
</dbReference>
<name>A0A2Y8ZRA3_9MICO</name>
<evidence type="ECO:0000313" key="8">
    <source>
        <dbReference type="Proteomes" id="UP000250028"/>
    </source>
</evidence>
<dbReference type="PANTHER" id="PTHR43370:SF1">
    <property type="entry name" value="GUANOSINE ABC TRANSPORTER PERMEASE PROTEIN NUPQ"/>
    <property type="match status" value="1"/>
</dbReference>
<gene>
    <name evidence="7" type="ORF">SAMN04489750_2252</name>
</gene>
<evidence type="ECO:0000256" key="6">
    <source>
        <dbReference type="SAM" id="Phobius"/>
    </source>
</evidence>
<comment type="subcellular location">
    <subcellularLocation>
        <location evidence="1">Cell membrane</location>
        <topology evidence="1">Multi-pass membrane protein</topology>
    </subcellularLocation>
</comment>
<accession>A0A2Y8ZRA3</accession>
<dbReference type="OrthoDB" id="9792579at2"/>
<evidence type="ECO:0000256" key="3">
    <source>
        <dbReference type="ARBA" id="ARBA00022692"/>
    </source>
</evidence>
<dbReference type="GO" id="GO:0022857">
    <property type="term" value="F:transmembrane transporter activity"/>
    <property type="evidence" value="ECO:0007669"/>
    <property type="project" value="InterPro"/>
</dbReference>
<keyword evidence="3 6" id="KW-0812">Transmembrane</keyword>
<sequence length="423" mass="44125">MSIDTAPAPTSPPVSSQARALWSNRWVSIPLVILGGVFIMSVLRVVTGANDMNSSGAIGAALGLAVPIAMAGLGGLWSERAGIVNIGLEGMMIMGTWSAAYFALNWGAWAGVLGAIIGGAIGGALHALATVVFTVDQIVSGVAINIIGLGVTKYLADRVFGRMEGGGPTQSPGLPDLPTVTLPGSNFLATVEKHHWFFISDLAGMIGGLITNLSVLTIIAIVLVVASVFLLWRTRFGLRLRSCGENPWAAETLGVKVNLYKFIAVLISGGLAGLGGGFLAMVASSNYIEGQTGGRGYIGLAAMIFGNWNPLGMAAGALLFGYTDAIQLRGGGTTVHALLLLLAVIVLLVGVWQIVRRHRYWRGVIAVVIGAALLAIYFTTDTIPTQLTSTTPYVTTLLVMALASQRLRMPKADGQIYHKGEAG</sequence>
<feature type="transmembrane region" description="Helical" evidence="6">
    <location>
        <begin position="138"/>
        <end position="156"/>
    </location>
</feature>
<dbReference type="AlphaFoldDB" id="A0A2Y8ZRA3"/>
<reference evidence="8" key="1">
    <citation type="submission" date="2016-10" db="EMBL/GenBank/DDBJ databases">
        <authorList>
            <person name="Varghese N."/>
            <person name="Submissions S."/>
        </authorList>
    </citation>
    <scope>NUCLEOTIDE SEQUENCE [LARGE SCALE GENOMIC DNA]</scope>
    <source>
        <strain evidence="8">DSM 22951</strain>
    </source>
</reference>
<feature type="transmembrane region" description="Helical" evidence="6">
    <location>
        <begin position="26"/>
        <end position="46"/>
    </location>
</feature>
<feature type="transmembrane region" description="Helical" evidence="6">
    <location>
        <begin position="111"/>
        <end position="132"/>
    </location>
</feature>
<feature type="transmembrane region" description="Helical" evidence="6">
    <location>
        <begin position="334"/>
        <end position="355"/>
    </location>
</feature>
<feature type="transmembrane region" description="Helical" evidence="6">
    <location>
        <begin position="202"/>
        <end position="232"/>
    </location>
</feature>
<evidence type="ECO:0000256" key="5">
    <source>
        <dbReference type="ARBA" id="ARBA00023136"/>
    </source>
</evidence>
<feature type="transmembrane region" description="Helical" evidence="6">
    <location>
        <begin position="296"/>
        <end position="322"/>
    </location>
</feature>